<comment type="caution">
    <text evidence="2">The sequence shown here is derived from an EMBL/GenBank/DDBJ whole genome shotgun (WGS) entry which is preliminary data.</text>
</comment>
<proteinExistence type="predicted"/>
<feature type="compositionally biased region" description="Basic and acidic residues" evidence="1">
    <location>
        <begin position="1"/>
        <end position="10"/>
    </location>
</feature>
<gene>
    <name evidence="2" type="ORF">ABC99_10990</name>
</gene>
<evidence type="ECO:0000256" key="1">
    <source>
        <dbReference type="SAM" id="MobiDB-lite"/>
    </source>
</evidence>
<feature type="compositionally biased region" description="Low complexity" evidence="1">
    <location>
        <begin position="17"/>
        <end position="37"/>
    </location>
</feature>
<evidence type="ECO:0000313" key="2">
    <source>
        <dbReference type="EMBL" id="EBP6409663.1"/>
    </source>
</evidence>
<sequence length="83" mass="9148">MRCFKPERRLTRPPSAPRRASAPGRQATLRRAAAHAPARLRRTPPGFGLFASVRWRRSTPHACCGRSGHAAFTAVAINPHLLI</sequence>
<dbReference type="EMBL" id="AAGMPN010000032">
    <property type="protein sequence ID" value="EBP6409663.1"/>
    <property type="molecule type" value="Genomic_DNA"/>
</dbReference>
<reference evidence="2" key="1">
    <citation type="submission" date="2018-07" db="EMBL/GenBank/DDBJ databases">
        <authorList>
            <consortium name="GenomeTrakr network: Whole genome sequencing for foodborne pathogen traceback"/>
        </authorList>
    </citation>
    <scope>NUCLEOTIDE SEQUENCE</scope>
    <source>
        <strain evidence="2">TX-883888.SUB.3</strain>
    </source>
</reference>
<accession>A0A5U3R9K9</accession>
<feature type="region of interest" description="Disordered" evidence="1">
    <location>
        <begin position="1"/>
        <end position="40"/>
    </location>
</feature>
<organism evidence="2">
    <name type="scientific">Salmonella enterica</name>
    <name type="common">Salmonella choleraesuis</name>
    <dbReference type="NCBI Taxonomy" id="28901"/>
    <lineage>
        <taxon>Bacteria</taxon>
        <taxon>Pseudomonadati</taxon>
        <taxon>Pseudomonadota</taxon>
        <taxon>Gammaproteobacteria</taxon>
        <taxon>Enterobacterales</taxon>
        <taxon>Enterobacteriaceae</taxon>
        <taxon>Salmonella</taxon>
    </lineage>
</organism>
<protein>
    <submittedName>
        <fullName evidence="2">Uncharacterized protein</fullName>
    </submittedName>
</protein>
<name>A0A5U3R9K9_SALER</name>
<dbReference type="AlphaFoldDB" id="A0A5U3R9K9"/>